<comment type="subcellular location">
    <subcellularLocation>
        <location evidence="1">Golgi apparatus membrane</location>
        <topology evidence="1">Peripheral membrane protein</topology>
        <orientation evidence="1">Cytoplasmic side</orientation>
    </subcellularLocation>
</comment>
<evidence type="ECO:0000256" key="1">
    <source>
        <dbReference type="ARBA" id="ARBA00004255"/>
    </source>
</evidence>
<gene>
    <name evidence="7" type="ORF">AMAG_18317</name>
</gene>
<dbReference type="GO" id="GO:0007030">
    <property type="term" value="P:Golgi organization"/>
    <property type="evidence" value="ECO:0007669"/>
    <property type="project" value="TreeGrafter"/>
</dbReference>
<feature type="region of interest" description="Disordered" evidence="6">
    <location>
        <begin position="1"/>
        <end position="64"/>
    </location>
</feature>
<evidence type="ECO:0000256" key="3">
    <source>
        <dbReference type="ARBA" id="ARBA00023034"/>
    </source>
</evidence>
<dbReference type="PANTHER" id="PTHR12704">
    <property type="entry name" value="TRANS-GOLGI PROTEIN GMX33"/>
    <property type="match status" value="1"/>
</dbReference>
<evidence type="ECO:0000256" key="4">
    <source>
        <dbReference type="ARBA" id="ARBA00023121"/>
    </source>
</evidence>
<dbReference type="GO" id="GO:0048194">
    <property type="term" value="P:Golgi vesicle budding"/>
    <property type="evidence" value="ECO:0007669"/>
    <property type="project" value="TreeGrafter"/>
</dbReference>
<name>A0A0L0S8W3_ALLM3</name>
<dbReference type="eggNOG" id="KOG3983">
    <property type="taxonomic scope" value="Eukaryota"/>
</dbReference>
<evidence type="ECO:0000256" key="2">
    <source>
        <dbReference type="ARBA" id="ARBA00007284"/>
    </source>
</evidence>
<keyword evidence="8" id="KW-1185">Reference proteome</keyword>
<dbReference type="GO" id="GO:0006890">
    <property type="term" value="P:retrograde vesicle-mediated transport, Golgi to endoplasmic reticulum"/>
    <property type="evidence" value="ECO:0007669"/>
    <property type="project" value="TreeGrafter"/>
</dbReference>
<feature type="compositionally biased region" description="Low complexity" evidence="6">
    <location>
        <begin position="39"/>
        <end position="62"/>
    </location>
</feature>
<evidence type="ECO:0000313" key="8">
    <source>
        <dbReference type="Proteomes" id="UP000054350"/>
    </source>
</evidence>
<dbReference type="AlphaFoldDB" id="A0A0L0S8W3"/>
<evidence type="ECO:0008006" key="9">
    <source>
        <dbReference type="Google" id="ProtNLM"/>
    </source>
</evidence>
<accession>A0A0L0S8W3</accession>
<keyword evidence="4" id="KW-0446">Lipid-binding</keyword>
<dbReference type="GO" id="GO:0070273">
    <property type="term" value="F:phosphatidylinositol-4-phosphate binding"/>
    <property type="evidence" value="ECO:0007669"/>
    <property type="project" value="InterPro"/>
</dbReference>
<dbReference type="GO" id="GO:0005829">
    <property type="term" value="C:cytosol"/>
    <property type="evidence" value="ECO:0007669"/>
    <property type="project" value="TreeGrafter"/>
</dbReference>
<dbReference type="OMA" id="CLICCAY"/>
<dbReference type="EMBL" id="GG745333">
    <property type="protein sequence ID" value="KNE58845.1"/>
    <property type="molecule type" value="Genomic_DNA"/>
</dbReference>
<reference evidence="8" key="2">
    <citation type="submission" date="2009-11" db="EMBL/GenBank/DDBJ databases">
        <title>The Genome Sequence of Allomyces macrogynus strain ATCC 38327.</title>
        <authorList>
            <consortium name="The Broad Institute Genome Sequencing Platform"/>
            <person name="Russ C."/>
            <person name="Cuomo C."/>
            <person name="Shea T."/>
            <person name="Young S.K."/>
            <person name="Zeng Q."/>
            <person name="Koehrsen M."/>
            <person name="Haas B."/>
            <person name="Borodovsky M."/>
            <person name="Guigo R."/>
            <person name="Alvarado L."/>
            <person name="Berlin A."/>
            <person name="Borenstein D."/>
            <person name="Chen Z."/>
            <person name="Engels R."/>
            <person name="Freedman E."/>
            <person name="Gellesch M."/>
            <person name="Goldberg J."/>
            <person name="Griggs A."/>
            <person name="Gujja S."/>
            <person name="Heiman D."/>
            <person name="Hepburn T."/>
            <person name="Howarth C."/>
            <person name="Jen D."/>
            <person name="Larson L."/>
            <person name="Lewis B."/>
            <person name="Mehta T."/>
            <person name="Park D."/>
            <person name="Pearson M."/>
            <person name="Roberts A."/>
            <person name="Saif S."/>
            <person name="Shenoy N."/>
            <person name="Sisk P."/>
            <person name="Stolte C."/>
            <person name="Sykes S."/>
            <person name="Walk T."/>
            <person name="White J."/>
            <person name="Yandava C."/>
            <person name="Burger G."/>
            <person name="Gray M.W."/>
            <person name="Holland P.W.H."/>
            <person name="King N."/>
            <person name="Lang F.B.F."/>
            <person name="Roger A.J."/>
            <person name="Ruiz-Trillo I."/>
            <person name="Lander E."/>
            <person name="Nusbaum C."/>
        </authorList>
    </citation>
    <scope>NUCLEOTIDE SEQUENCE [LARGE SCALE GENOMIC DNA]</scope>
    <source>
        <strain evidence="8">ATCC 38327</strain>
    </source>
</reference>
<keyword evidence="3" id="KW-0333">Golgi apparatus</keyword>
<dbReference type="InterPro" id="IPR008628">
    <property type="entry name" value="GPP34-like"/>
</dbReference>
<dbReference type="GO" id="GO:0043001">
    <property type="term" value="P:Golgi to plasma membrane protein transport"/>
    <property type="evidence" value="ECO:0007669"/>
    <property type="project" value="TreeGrafter"/>
</dbReference>
<dbReference type="GO" id="GO:0031985">
    <property type="term" value="C:Golgi cisterna"/>
    <property type="evidence" value="ECO:0007669"/>
    <property type="project" value="TreeGrafter"/>
</dbReference>
<proteinExistence type="inferred from homology"/>
<organism evidence="7 8">
    <name type="scientific">Allomyces macrogynus (strain ATCC 38327)</name>
    <name type="common">Allomyces javanicus var. macrogynus</name>
    <dbReference type="NCBI Taxonomy" id="578462"/>
    <lineage>
        <taxon>Eukaryota</taxon>
        <taxon>Fungi</taxon>
        <taxon>Fungi incertae sedis</taxon>
        <taxon>Blastocladiomycota</taxon>
        <taxon>Blastocladiomycetes</taxon>
        <taxon>Blastocladiales</taxon>
        <taxon>Blastocladiaceae</taxon>
        <taxon>Allomyces</taxon>
    </lineage>
</organism>
<dbReference type="VEuPathDB" id="FungiDB:AMAG_18317"/>
<dbReference type="GO" id="GO:0000139">
    <property type="term" value="C:Golgi membrane"/>
    <property type="evidence" value="ECO:0007669"/>
    <property type="project" value="UniProtKB-SubCell"/>
</dbReference>
<dbReference type="Pfam" id="PF05719">
    <property type="entry name" value="GPP34"/>
    <property type="match status" value="2"/>
</dbReference>
<dbReference type="PANTHER" id="PTHR12704:SF2">
    <property type="entry name" value="GOLGI PHOSPHOPROTEIN 3 HOMOLOG SAURON"/>
    <property type="match status" value="1"/>
</dbReference>
<evidence type="ECO:0000256" key="6">
    <source>
        <dbReference type="SAM" id="MobiDB-lite"/>
    </source>
</evidence>
<dbReference type="Gene3D" id="1.10.3630.10">
    <property type="entry name" value="yeast vps74-n-term truncation variant domain like"/>
    <property type="match status" value="1"/>
</dbReference>
<dbReference type="GO" id="GO:0005802">
    <property type="term" value="C:trans-Golgi network"/>
    <property type="evidence" value="ECO:0007669"/>
    <property type="project" value="TreeGrafter"/>
</dbReference>
<evidence type="ECO:0000256" key="5">
    <source>
        <dbReference type="ARBA" id="ARBA00023136"/>
    </source>
</evidence>
<dbReference type="STRING" id="578462.A0A0L0S8W3"/>
<comment type="similarity">
    <text evidence="2">Belongs to the GOLPH3/VPS74 family.</text>
</comment>
<protein>
    <recommendedName>
        <fullName evidence="9">Vacuolar protein sorting-associated protein 74</fullName>
    </recommendedName>
</protein>
<dbReference type="InterPro" id="IPR038261">
    <property type="entry name" value="GPP34-like_sf"/>
</dbReference>
<dbReference type="OrthoDB" id="2189106at2759"/>
<dbReference type="Proteomes" id="UP000054350">
    <property type="component" value="Unassembled WGS sequence"/>
</dbReference>
<sequence>MSAGLTHRRRTGAGGSGSYGGLSALTSDGTRSEPDLTTPSAASSPGFSASAAPSTAPHPARAMSVTAVTADGKRVAYDPTEVLAGDDLDYDGARPPRLTLMEEVLLLGLKDKQGYLSFWNDSLSYVLRGCILMELALRGRIAMVLAPERRFLALQDRPIVVISTRPTGEVLLDETLRLMRQTQDGNYTGGATGTVTAGFAAITGQPVAATTTPASNGAAAPSGAGPAGLPRGETWGVATWMDLLSGETWNILRVSYQLRQVRERLAKGLVDKGVLRTEKRNFVLFDMATHPVADATAKETVVARVVTCLRTNPGSANWPAREHPLRTIALVAAAHAGNVLENVLARLPTLGERESAWSRAEDVLAAFSRWDDSVVAGQECRINGVSQLEVVAAVLSVFARMDSLI</sequence>
<feature type="compositionally biased region" description="Basic residues" evidence="6">
    <location>
        <begin position="1"/>
        <end position="11"/>
    </location>
</feature>
<keyword evidence="5" id="KW-0472">Membrane</keyword>
<reference evidence="7 8" key="1">
    <citation type="submission" date="2009-11" db="EMBL/GenBank/DDBJ databases">
        <title>Annotation of Allomyces macrogynus ATCC 38327.</title>
        <authorList>
            <consortium name="The Broad Institute Genome Sequencing Platform"/>
            <person name="Russ C."/>
            <person name="Cuomo C."/>
            <person name="Burger G."/>
            <person name="Gray M.W."/>
            <person name="Holland P.W.H."/>
            <person name="King N."/>
            <person name="Lang F.B.F."/>
            <person name="Roger A.J."/>
            <person name="Ruiz-Trillo I."/>
            <person name="Young S.K."/>
            <person name="Zeng Q."/>
            <person name="Gargeya S."/>
            <person name="Fitzgerald M."/>
            <person name="Haas B."/>
            <person name="Abouelleil A."/>
            <person name="Alvarado L."/>
            <person name="Arachchi H.M."/>
            <person name="Berlin A."/>
            <person name="Chapman S.B."/>
            <person name="Gearin G."/>
            <person name="Goldberg J."/>
            <person name="Griggs A."/>
            <person name="Gujja S."/>
            <person name="Hansen M."/>
            <person name="Heiman D."/>
            <person name="Howarth C."/>
            <person name="Larimer J."/>
            <person name="Lui A."/>
            <person name="MacDonald P.J.P."/>
            <person name="McCowen C."/>
            <person name="Montmayeur A."/>
            <person name="Murphy C."/>
            <person name="Neiman D."/>
            <person name="Pearson M."/>
            <person name="Priest M."/>
            <person name="Roberts A."/>
            <person name="Saif S."/>
            <person name="Shea T."/>
            <person name="Sisk P."/>
            <person name="Stolte C."/>
            <person name="Sykes S."/>
            <person name="Wortman J."/>
            <person name="Nusbaum C."/>
            <person name="Birren B."/>
        </authorList>
    </citation>
    <scope>NUCLEOTIDE SEQUENCE [LARGE SCALE GENOMIC DNA]</scope>
    <source>
        <strain evidence="7 8">ATCC 38327</strain>
    </source>
</reference>
<evidence type="ECO:0000313" key="7">
    <source>
        <dbReference type="EMBL" id="KNE58845.1"/>
    </source>
</evidence>